<dbReference type="RefSeq" id="WP_190021626.1">
    <property type="nucleotide sequence ID" value="NZ_BMUT01000004.1"/>
</dbReference>
<dbReference type="Gene3D" id="3.20.20.140">
    <property type="entry name" value="Metal-dependent hydrolases"/>
    <property type="match status" value="1"/>
</dbReference>
<dbReference type="InterPro" id="IPR001130">
    <property type="entry name" value="TatD-like"/>
</dbReference>
<dbReference type="PANTHER" id="PTHR46124">
    <property type="entry name" value="D-AMINOACYL-TRNA DEACYLASE"/>
    <property type="match status" value="1"/>
</dbReference>
<dbReference type="PANTHER" id="PTHR46124:SF2">
    <property type="entry name" value="D-AMINOACYL-TRNA DEACYLASE"/>
    <property type="match status" value="1"/>
</dbReference>
<proteinExistence type="predicted"/>
<reference evidence="3" key="1">
    <citation type="journal article" date="2019" name="Int. J. Syst. Evol. Microbiol.">
        <title>The Global Catalogue of Microorganisms (GCM) 10K type strain sequencing project: providing services to taxonomists for standard genome sequencing and annotation.</title>
        <authorList>
            <consortium name="The Broad Institute Genomics Platform"/>
            <consortium name="The Broad Institute Genome Sequencing Center for Infectious Disease"/>
            <person name="Wu L."/>
            <person name="Ma J."/>
        </authorList>
    </citation>
    <scope>NUCLEOTIDE SEQUENCE [LARGE SCALE GENOMIC DNA]</scope>
    <source>
        <strain evidence="3">JCM 4586</strain>
    </source>
</reference>
<gene>
    <name evidence="2" type="ORF">GCM10010324_23730</name>
</gene>
<accession>A0ABQ2YAL3</accession>
<dbReference type="CDD" id="cd01310">
    <property type="entry name" value="TatD_DNAse"/>
    <property type="match status" value="1"/>
</dbReference>
<dbReference type="EMBL" id="BMUT01000004">
    <property type="protein sequence ID" value="GGX77473.1"/>
    <property type="molecule type" value="Genomic_DNA"/>
</dbReference>
<keyword evidence="3" id="KW-1185">Reference proteome</keyword>
<dbReference type="InterPro" id="IPR032466">
    <property type="entry name" value="Metal_Hydrolase"/>
</dbReference>
<feature type="compositionally biased region" description="Polar residues" evidence="1">
    <location>
        <begin position="1"/>
        <end position="18"/>
    </location>
</feature>
<protein>
    <submittedName>
        <fullName evidence="2">AraC family transcriptional regulator</fullName>
    </submittedName>
</protein>
<dbReference type="PIRSF" id="PIRSF005902">
    <property type="entry name" value="DNase_TatD"/>
    <property type="match status" value="1"/>
</dbReference>
<dbReference type="SUPFAM" id="SSF51556">
    <property type="entry name" value="Metallo-dependent hydrolases"/>
    <property type="match status" value="1"/>
</dbReference>
<evidence type="ECO:0000313" key="2">
    <source>
        <dbReference type="EMBL" id="GGX77473.1"/>
    </source>
</evidence>
<organism evidence="2 3">
    <name type="scientific">Streptomyces hiroshimensis</name>
    <dbReference type="NCBI Taxonomy" id="66424"/>
    <lineage>
        <taxon>Bacteria</taxon>
        <taxon>Bacillati</taxon>
        <taxon>Actinomycetota</taxon>
        <taxon>Actinomycetes</taxon>
        <taxon>Kitasatosporales</taxon>
        <taxon>Streptomycetaceae</taxon>
        <taxon>Streptomyces</taxon>
    </lineage>
</organism>
<feature type="region of interest" description="Disordered" evidence="1">
    <location>
        <begin position="1"/>
        <end position="39"/>
    </location>
</feature>
<dbReference type="Pfam" id="PF01026">
    <property type="entry name" value="TatD_DNase"/>
    <property type="match status" value="1"/>
</dbReference>
<dbReference type="Proteomes" id="UP000659223">
    <property type="component" value="Unassembled WGS sequence"/>
</dbReference>
<evidence type="ECO:0000313" key="3">
    <source>
        <dbReference type="Proteomes" id="UP000659223"/>
    </source>
</evidence>
<evidence type="ECO:0000256" key="1">
    <source>
        <dbReference type="SAM" id="MobiDB-lite"/>
    </source>
</evidence>
<name>A0ABQ2YAL3_9ACTN</name>
<sequence length="324" mass="33845">MAATTASNDSGKSGSARSQNDKNDKDAPPPLPAPLNVPVADSHTHLDMLPQLPLGGAPTRGDRHDAVAEALAKAASVGVTTVVQVGCDVAGSRWAAETAAAHDSVWATVALHPNEAPRIVHGDPDGWSRQGARPAGGDAALDAALAEIDTLAALPHVRGVGETGLDFFRTGPEGMAAQEYSFRRHIDIAKRHGKALVIHDRDAHADVLRVLDEEGAPDAVVFHCYSGDADMAKICADNGYYMSFAGNVTFKNAQPLRDALAVAPLDLILVETDAPFLTPAPYRGRPNAPYLIPVTLRAMAGFKGIGEDALATAVAANTARAFGY</sequence>
<comment type="caution">
    <text evidence="2">The sequence shown here is derived from an EMBL/GenBank/DDBJ whole genome shotgun (WGS) entry which is preliminary data.</text>
</comment>